<dbReference type="RefSeq" id="WP_373970929.1">
    <property type="nucleotide sequence ID" value="NZ_JBHDLJ010000002.1"/>
</dbReference>
<comment type="caution">
    <text evidence="2">The sequence shown here is derived from an EMBL/GenBank/DDBJ whole genome shotgun (WGS) entry which is preliminary data.</text>
</comment>
<dbReference type="Proteomes" id="UP001575652">
    <property type="component" value="Unassembled WGS sequence"/>
</dbReference>
<feature type="domain" description="Glycosyl transferase family 28 C-terminal" evidence="1">
    <location>
        <begin position="244"/>
        <end position="300"/>
    </location>
</feature>
<dbReference type="EMBL" id="JBHDLJ010000002">
    <property type="protein sequence ID" value="MFB0833768.1"/>
    <property type="molecule type" value="Genomic_DNA"/>
</dbReference>
<evidence type="ECO:0000313" key="2">
    <source>
        <dbReference type="EMBL" id="MFB0833768.1"/>
    </source>
</evidence>
<evidence type="ECO:0000313" key="3">
    <source>
        <dbReference type="Proteomes" id="UP001575652"/>
    </source>
</evidence>
<name>A0ABV4UNT4_9MICC</name>
<proteinExistence type="predicted"/>
<gene>
    <name evidence="2" type="ORF">ACETWP_04135</name>
</gene>
<dbReference type="InterPro" id="IPR007235">
    <property type="entry name" value="Glyco_trans_28_C"/>
</dbReference>
<accession>A0ABV4UNT4</accession>
<reference evidence="2 3" key="1">
    <citation type="submission" date="2024-09" db="EMBL/GenBank/DDBJ databases">
        <authorList>
            <person name="Salinas-Garcia M.A."/>
            <person name="Prieme A."/>
        </authorList>
    </citation>
    <scope>NUCLEOTIDE SEQUENCE [LARGE SCALE GENOMIC DNA]</scope>
    <source>
        <strain evidence="2 3">DSM 21081</strain>
    </source>
</reference>
<dbReference type="Pfam" id="PF04101">
    <property type="entry name" value="Glyco_tran_28_C"/>
    <property type="match status" value="1"/>
</dbReference>
<organism evidence="2 3">
    <name type="scientific">Arthrobacter halodurans</name>
    <dbReference type="NCBI Taxonomy" id="516699"/>
    <lineage>
        <taxon>Bacteria</taxon>
        <taxon>Bacillati</taxon>
        <taxon>Actinomycetota</taxon>
        <taxon>Actinomycetes</taxon>
        <taxon>Micrococcales</taxon>
        <taxon>Micrococcaceae</taxon>
        <taxon>Arthrobacter</taxon>
    </lineage>
</organism>
<dbReference type="SUPFAM" id="SSF53756">
    <property type="entry name" value="UDP-Glycosyltransferase/glycogen phosphorylase"/>
    <property type="match status" value="1"/>
</dbReference>
<dbReference type="Gene3D" id="3.40.50.2000">
    <property type="entry name" value="Glycogen Phosphorylase B"/>
    <property type="match status" value="1"/>
</dbReference>
<sequence length="361" mass="37604">MSAAGTPGRRPRLAYYAHHHGTGHLRHAQNIASLDVVDLLVTSTGERDPALLPGPAGYVALEPDVGAGGEPLPQEPVRGFHYLPTGPLIRKRFARLAAAWDAFGAEAVLVDVSVEVAVFARLAGYPVIFRRMPGRRVDDAHRLAYDAASRLVAYYPSDLEDPEHLSAHGARSTYLGMLAPAPLRGPAGRAGGRRLVVVQTSLGGSLGLGGIARAAAATPGWDWMVAGNVESPVGVAAPPNLRLLGVVPDPARLMGSADVVVTSAGHNAIAAAAFARRPAVVIPEDRPFGEQAAFAERLRGLDGVVVARDWDAVPDWGSTLGAAAAGVPDGLAQALLVDRAEFRAGFERMVGRVVGGCPGPQ</sequence>
<keyword evidence="3" id="KW-1185">Reference proteome</keyword>
<protein>
    <submittedName>
        <fullName evidence="2">Glycosyltransferase</fullName>
    </submittedName>
</protein>
<evidence type="ECO:0000259" key="1">
    <source>
        <dbReference type="Pfam" id="PF04101"/>
    </source>
</evidence>